<protein>
    <submittedName>
        <fullName evidence="1">Uncharacterized protein</fullName>
    </submittedName>
</protein>
<organism evidence="1 2">
    <name type="scientific">Parelaphostrongylus tenuis</name>
    <name type="common">Meningeal worm</name>
    <dbReference type="NCBI Taxonomy" id="148309"/>
    <lineage>
        <taxon>Eukaryota</taxon>
        <taxon>Metazoa</taxon>
        <taxon>Ecdysozoa</taxon>
        <taxon>Nematoda</taxon>
        <taxon>Chromadorea</taxon>
        <taxon>Rhabditida</taxon>
        <taxon>Rhabditina</taxon>
        <taxon>Rhabditomorpha</taxon>
        <taxon>Strongyloidea</taxon>
        <taxon>Metastrongylidae</taxon>
        <taxon>Parelaphostrongylus</taxon>
    </lineage>
</organism>
<gene>
    <name evidence="1" type="ORF">KIN20_032195</name>
</gene>
<comment type="caution">
    <text evidence="1">The sequence shown here is derived from an EMBL/GenBank/DDBJ whole genome shotgun (WGS) entry which is preliminary data.</text>
</comment>
<proteinExistence type="predicted"/>
<name>A0AAD5R6W1_PARTN</name>
<reference evidence="1" key="1">
    <citation type="submission" date="2021-06" db="EMBL/GenBank/DDBJ databases">
        <title>Parelaphostrongylus tenuis whole genome reference sequence.</title>
        <authorList>
            <person name="Garwood T.J."/>
            <person name="Larsen P.A."/>
            <person name="Fountain-Jones N.M."/>
            <person name="Garbe J.R."/>
            <person name="Macchietto M.G."/>
            <person name="Kania S.A."/>
            <person name="Gerhold R.W."/>
            <person name="Richards J.E."/>
            <person name="Wolf T.M."/>
        </authorList>
    </citation>
    <scope>NUCLEOTIDE SEQUENCE</scope>
    <source>
        <strain evidence="1">MNPRO001-30</strain>
        <tissue evidence="1">Meninges</tissue>
    </source>
</reference>
<dbReference type="EMBL" id="JAHQIW010006782">
    <property type="protein sequence ID" value="KAJ1370466.1"/>
    <property type="molecule type" value="Genomic_DNA"/>
</dbReference>
<accession>A0AAD5R6W1</accession>
<evidence type="ECO:0000313" key="2">
    <source>
        <dbReference type="Proteomes" id="UP001196413"/>
    </source>
</evidence>
<evidence type="ECO:0000313" key="1">
    <source>
        <dbReference type="EMBL" id="KAJ1370466.1"/>
    </source>
</evidence>
<keyword evidence="2" id="KW-1185">Reference proteome</keyword>
<sequence length="106" mass="11866">MADKVKYKSSNNEDRKSRAVCDLCCAIDQINCHPDQVGRKSITPGGTLALFGSAFIMEKEELLKLPHCHRSSATVHKFLVPSELPDHVSQSKRLPLMPLCLSLRYN</sequence>
<dbReference type="AlphaFoldDB" id="A0AAD5R6W1"/>
<dbReference type="Proteomes" id="UP001196413">
    <property type="component" value="Unassembled WGS sequence"/>
</dbReference>